<keyword evidence="2" id="KW-1185">Reference proteome</keyword>
<evidence type="ECO:0000313" key="1">
    <source>
        <dbReference type="EMBL" id="KAJ1945087.1"/>
    </source>
</evidence>
<protein>
    <submittedName>
        <fullName evidence="1">Uncharacterized protein</fullName>
    </submittedName>
</protein>
<organism evidence="1 2">
    <name type="scientific">Linderina macrospora</name>
    <dbReference type="NCBI Taxonomy" id="4868"/>
    <lineage>
        <taxon>Eukaryota</taxon>
        <taxon>Fungi</taxon>
        <taxon>Fungi incertae sedis</taxon>
        <taxon>Zoopagomycota</taxon>
        <taxon>Kickxellomycotina</taxon>
        <taxon>Kickxellomycetes</taxon>
        <taxon>Kickxellales</taxon>
        <taxon>Kickxellaceae</taxon>
        <taxon>Linderina</taxon>
    </lineage>
</organism>
<dbReference type="Proteomes" id="UP001150603">
    <property type="component" value="Unassembled WGS sequence"/>
</dbReference>
<proteinExistence type="predicted"/>
<name>A0ACC1JB35_9FUNG</name>
<reference evidence="1" key="1">
    <citation type="submission" date="2022-07" db="EMBL/GenBank/DDBJ databases">
        <title>Phylogenomic reconstructions and comparative analyses of Kickxellomycotina fungi.</title>
        <authorList>
            <person name="Reynolds N.K."/>
            <person name="Stajich J.E."/>
            <person name="Barry K."/>
            <person name="Grigoriev I.V."/>
            <person name="Crous P."/>
            <person name="Smith M.E."/>
        </authorList>
    </citation>
    <scope>NUCLEOTIDE SEQUENCE</scope>
    <source>
        <strain evidence="1">NRRL 5244</strain>
    </source>
</reference>
<dbReference type="EMBL" id="JANBPW010001316">
    <property type="protein sequence ID" value="KAJ1945087.1"/>
    <property type="molecule type" value="Genomic_DNA"/>
</dbReference>
<evidence type="ECO:0000313" key="2">
    <source>
        <dbReference type="Proteomes" id="UP001150603"/>
    </source>
</evidence>
<comment type="caution">
    <text evidence="1">The sequence shown here is derived from an EMBL/GenBank/DDBJ whole genome shotgun (WGS) entry which is preliminary data.</text>
</comment>
<gene>
    <name evidence="1" type="ORF">FBU59_002416</name>
</gene>
<accession>A0ACC1JB35</accession>
<sequence length="304" mass="33475">MAQAPIDLPDGKSSPTKGKFIALLRRAQTVFLFSDPIFVPDGKPMPELPEGLQYIHIHPSSTEAKTQVLKSYLPKASNAPRTSHWDTQEPVALPTEDSFSMFSSFLPTRDSSVTTLRDRDVPVVIGMEAKQIRDTVAVSENEALEIASKILGHSGGAVEPVAPELMRELGLMEETDEPMQVDEPETAQTILEENSRLLAKLVEFQDKRASSGDMGKVSKEEQEVADKLQMNMARVVGAHKPKDFRPPTEEIERAASELLAYDDLYAGTLPPQRRFAFVSNAATYAGYPPAATTVPMERPSPKKK</sequence>